<feature type="transmembrane region" description="Helical" evidence="1">
    <location>
        <begin position="465"/>
        <end position="488"/>
    </location>
</feature>
<dbReference type="InterPro" id="IPR001036">
    <property type="entry name" value="Acrflvin-R"/>
</dbReference>
<dbReference type="Proteomes" id="UP001329151">
    <property type="component" value="Chromosome"/>
</dbReference>
<keyword evidence="1" id="KW-0812">Transmembrane</keyword>
<evidence type="ECO:0000313" key="3">
    <source>
        <dbReference type="Proteomes" id="UP001329151"/>
    </source>
</evidence>
<name>A0AA86J3Y2_9BURK</name>
<feature type="transmembrane region" description="Helical" evidence="1">
    <location>
        <begin position="872"/>
        <end position="891"/>
    </location>
</feature>
<feature type="transmembrane region" description="Helical" evidence="1">
    <location>
        <begin position="973"/>
        <end position="992"/>
    </location>
</feature>
<dbReference type="RefSeq" id="WP_130555788.1">
    <property type="nucleotide sequence ID" value="NZ_AP028947.1"/>
</dbReference>
<keyword evidence="3" id="KW-1185">Reference proteome</keyword>
<dbReference type="Pfam" id="PF00873">
    <property type="entry name" value="ACR_tran"/>
    <property type="match status" value="1"/>
</dbReference>
<dbReference type="GO" id="GO:0042910">
    <property type="term" value="F:xenobiotic transmembrane transporter activity"/>
    <property type="evidence" value="ECO:0007669"/>
    <property type="project" value="TreeGrafter"/>
</dbReference>
<feature type="transmembrane region" description="Helical" evidence="1">
    <location>
        <begin position="333"/>
        <end position="353"/>
    </location>
</feature>
<evidence type="ECO:0000313" key="2">
    <source>
        <dbReference type="EMBL" id="BET26769.1"/>
    </source>
</evidence>
<keyword evidence="1" id="KW-1133">Transmembrane helix</keyword>
<dbReference type="InterPro" id="IPR027463">
    <property type="entry name" value="AcrB_DN_DC_subdom"/>
</dbReference>
<proteinExistence type="predicted"/>
<feature type="transmembrane region" description="Helical" evidence="1">
    <location>
        <begin position="525"/>
        <end position="545"/>
    </location>
</feature>
<evidence type="ECO:0000256" key="1">
    <source>
        <dbReference type="SAM" id="Phobius"/>
    </source>
</evidence>
<sequence length="1040" mass="110568">MWLVKYALSKPYSMGALAILVLILGLSALRQLPVDILPEVKTPVVNVVWTYQGLNAREMASKITSFSELALLNNVDNVKEISSETFNGVGLVRVVFQNNVEIDVALSQVAAISQTILRRMPPGTSPPIVVRNSLSSRPILSLVVSSDTLSQSQLADYARIQLRGQIQSIGGMRLTLPYGGATRQIMIDLKPDALPAFGLSAADVARAVNQQNQTLPSGNVREGLRDLQISVDASPESAEVFANLPISAKDGRIIKLRDVADVRDGGAIQTNLTRVDGSSAVLVSLIKIGGASTTDIIEKVKALLPDIQAAAPEGAKIIPIFDQSVFVQSAVDIITKEILIVGFLVGLVVFVFLGSIKSSLIVLVSIPLSLLVAVMAVKLTGHTLNLMSLAGLALAVGILVDNAMVEIENINRNIALGLSAPQAALAGAKQVAFPEFVSTLSTCIVFTPIFLLDGIAGYVFEPLAITVIAALAASYFFSRTVVPTLAALKLDKNDRHYKGFDKLEAGIDRLGNGIANRLPTLRAKWPVVALLVVLIVGTAAALLVISPQQYFPRTDAGLLKLYVRGPAGTRVEETANNFAKVQTTIRELIPADEVKQIVELIGQPDPVNMSWVDTMTIGGFDGEMLIELNPKQQGTFEYQTLLRRELSERYPDFKFLFLPADITNQTLSGLTPTSAEIRVIGRDVPGNLGIAQDLIKNLKGSEEISDLMLRQVGNLPEFVVSIDRDRALALGITSADALQTLLGVLGTGGTVAPSYWSDPRAGISYVVQVQAPLQSLGSVEDLLRLPITTPSGQNIQLGAIASITPRNVPATVVRSTFQPVISVLANAPGANLRVLSEQAQAAVEQVQGRLKPGNKIEINGQATAMTAAFKELALGLLSALVLIVLVMVFNFQSWTLPFVALSSLPVALSGAVAGLYITNTPISVPALMGLIMTMGITTANSVLLTSFARDAWAQGMGAWDAALQTVRQRIRPILMTALTMIVGLIPMATALGQGAEQNAPLARAVIGGLMTGSVATLVLVPLIFAFAMKNAVPGKPLVEE</sequence>
<dbReference type="PANTHER" id="PTHR32063:SF8">
    <property type="entry name" value="CATION EFFLUX PROTEIN"/>
    <property type="match status" value="1"/>
</dbReference>
<feature type="transmembrane region" description="Helical" evidence="1">
    <location>
        <begin position="360"/>
        <end position="380"/>
    </location>
</feature>
<feature type="transmembrane region" description="Helical" evidence="1">
    <location>
        <begin position="1004"/>
        <end position="1027"/>
    </location>
</feature>
<dbReference type="Gene3D" id="3.30.2090.10">
    <property type="entry name" value="Multidrug efflux transporter AcrB TolC docking domain, DN and DC subdomains"/>
    <property type="match status" value="2"/>
</dbReference>
<dbReference type="Gene3D" id="3.30.70.1430">
    <property type="entry name" value="Multidrug efflux transporter AcrB pore domain"/>
    <property type="match status" value="2"/>
</dbReference>
<reference evidence="2 3" key="1">
    <citation type="submission" date="2023-10" db="EMBL/GenBank/DDBJ databases">
        <title>Complete Genome Sequence of Limnobacter thiooxidans CS-K2T, Isolated from freshwater lake sediments in Bavaria, Germany.</title>
        <authorList>
            <person name="Naruki M."/>
            <person name="Watanabe A."/>
            <person name="Warashina T."/>
            <person name="Morita T."/>
            <person name="Arakawa K."/>
        </authorList>
    </citation>
    <scope>NUCLEOTIDE SEQUENCE [LARGE SCALE GENOMIC DNA]</scope>
    <source>
        <strain evidence="2 3">CS-K2</strain>
    </source>
</reference>
<keyword evidence="1" id="KW-0472">Membrane</keyword>
<dbReference type="KEGG" id="lto:RGQ30_22700"/>
<gene>
    <name evidence="2" type="ORF">RGQ30_22700</name>
</gene>
<dbReference type="Gene3D" id="3.30.70.1440">
    <property type="entry name" value="Multidrug efflux transporter AcrB pore domain"/>
    <property type="match status" value="1"/>
</dbReference>
<dbReference type="SUPFAM" id="SSF82693">
    <property type="entry name" value="Multidrug efflux transporter AcrB pore domain, PN1, PN2, PC1 and PC2 subdomains"/>
    <property type="match status" value="2"/>
</dbReference>
<dbReference type="PRINTS" id="PR00702">
    <property type="entry name" value="ACRIFLAVINRP"/>
</dbReference>
<dbReference type="SUPFAM" id="SSF82866">
    <property type="entry name" value="Multidrug efflux transporter AcrB transmembrane domain"/>
    <property type="match status" value="2"/>
</dbReference>
<dbReference type="Gene3D" id="3.30.70.1320">
    <property type="entry name" value="Multidrug efflux transporter AcrB pore domain like"/>
    <property type="match status" value="1"/>
</dbReference>
<dbReference type="PANTHER" id="PTHR32063">
    <property type="match status" value="1"/>
</dbReference>
<dbReference type="AlphaFoldDB" id="A0AA86J3Y2"/>
<dbReference type="GO" id="GO:0005886">
    <property type="term" value="C:plasma membrane"/>
    <property type="evidence" value="ECO:0007669"/>
    <property type="project" value="TreeGrafter"/>
</dbReference>
<dbReference type="EMBL" id="AP028947">
    <property type="protein sequence ID" value="BET26769.1"/>
    <property type="molecule type" value="Genomic_DNA"/>
</dbReference>
<dbReference type="Gene3D" id="1.20.1640.10">
    <property type="entry name" value="Multidrug efflux transporter AcrB transmembrane domain"/>
    <property type="match status" value="2"/>
</dbReference>
<feature type="transmembrane region" description="Helical" evidence="1">
    <location>
        <begin position="924"/>
        <end position="947"/>
    </location>
</feature>
<accession>A0AA86J3Y2</accession>
<organism evidence="2 3">
    <name type="scientific">Limnobacter thiooxidans</name>
    <dbReference type="NCBI Taxonomy" id="131080"/>
    <lineage>
        <taxon>Bacteria</taxon>
        <taxon>Pseudomonadati</taxon>
        <taxon>Pseudomonadota</taxon>
        <taxon>Betaproteobacteria</taxon>
        <taxon>Burkholderiales</taxon>
        <taxon>Burkholderiaceae</taxon>
        <taxon>Limnobacter</taxon>
    </lineage>
</organism>
<feature type="transmembrane region" description="Helical" evidence="1">
    <location>
        <begin position="898"/>
        <end position="918"/>
    </location>
</feature>
<protein>
    <submittedName>
        <fullName evidence="2">Efflux RND transporter permease subunit</fullName>
    </submittedName>
</protein>
<dbReference type="SUPFAM" id="SSF82714">
    <property type="entry name" value="Multidrug efflux transporter AcrB TolC docking domain, DN and DC subdomains"/>
    <property type="match status" value="2"/>
</dbReference>